<dbReference type="PANTHER" id="PTHR33064:SF37">
    <property type="entry name" value="RIBONUCLEASE H"/>
    <property type="match status" value="1"/>
</dbReference>
<dbReference type="Pfam" id="PF17919">
    <property type="entry name" value="RT_RNaseH_2"/>
    <property type="match status" value="1"/>
</dbReference>
<comment type="caution">
    <text evidence="2">The sequence shown here is derived from an EMBL/GenBank/DDBJ whole genome shotgun (WGS) entry which is preliminary data.</text>
</comment>
<feature type="domain" description="Reverse transcriptase/retrotransposon-derived protein RNase H-like" evidence="1">
    <location>
        <begin position="84"/>
        <end position="130"/>
    </location>
</feature>
<keyword evidence="2" id="KW-0548">Nucleotidyltransferase</keyword>
<dbReference type="Gene3D" id="3.30.70.270">
    <property type="match status" value="1"/>
</dbReference>
<dbReference type="PANTHER" id="PTHR33064">
    <property type="entry name" value="POL PROTEIN"/>
    <property type="match status" value="1"/>
</dbReference>
<reference evidence="2" key="1">
    <citation type="journal article" date="2019" name="Sci. Rep.">
        <title>Draft genome of Tanacetum cinerariifolium, the natural source of mosquito coil.</title>
        <authorList>
            <person name="Yamashiro T."/>
            <person name="Shiraishi A."/>
            <person name="Satake H."/>
            <person name="Nakayama K."/>
        </authorList>
    </citation>
    <scope>NUCLEOTIDE SEQUENCE</scope>
</reference>
<evidence type="ECO:0000259" key="1">
    <source>
        <dbReference type="Pfam" id="PF17919"/>
    </source>
</evidence>
<dbReference type="InterPro" id="IPR051320">
    <property type="entry name" value="Viral_Replic_Matur_Polypro"/>
</dbReference>
<dbReference type="EMBL" id="BKCJ011090289">
    <property type="protein sequence ID" value="GFC83593.1"/>
    <property type="molecule type" value="Genomic_DNA"/>
</dbReference>
<dbReference type="InterPro" id="IPR041577">
    <property type="entry name" value="RT_RNaseH_2"/>
</dbReference>
<dbReference type="InterPro" id="IPR043128">
    <property type="entry name" value="Rev_trsase/Diguanyl_cyclase"/>
</dbReference>
<dbReference type="SUPFAM" id="SSF56672">
    <property type="entry name" value="DNA/RNA polymerases"/>
    <property type="match status" value="1"/>
</dbReference>
<organism evidence="2">
    <name type="scientific">Tanacetum cinerariifolium</name>
    <name type="common">Dalmatian daisy</name>
    <name type="synonym">Chrysanthemum cinerariifolium</name>
    <dbReference type="NCBI Taxonomy" id="118510"/>
    <lineage>
        <taxon>Eukaryota</taxon>
        <taxon>Viridiplantae</taxon>
        <taxon>Streptophyta</taxon>
        <taxon>Embryophyta</taxon>
        <taxon>Tracheophyta</taxon>
        <taxon>Spermatophyta</taxon>
        <taxon>Magnoliopsida</taxon>
        <taxon>eudicotyledons</taxon>
        <taxon>Gunneridae</taxon>
        <taxon>Pentapetalae</taxon>
        <taxon>asterids</taxon>
        <taxon>campanulids</taxon>
        <taxon>Asterales</taxon>
        <taxon>Asteraceae</taxon>
        <taxon>Asteroideae</taxon>
        <taxon>Anthemideae</taxon>
        <taxon>Anthemidinae</taxon>
        <taxon>Tanacetum</taxon>
    </lineage>
</organism>
<gene>
    <name evidence="2" type="ORF">Tci_855563</name>
</gene>
<accession>A0A699RCQ6</accession>
<sequence length="130" mass="14838">YAKFSKCDFWLNFVQFLGHVIDSGGIHVDPAKIEAIKSWVAPTTPTEVRQFLGLAGYYRRFIKEFSLIAKPLTKLTQKNKPFIWGNDEEKAFQMLKRRLCSAPILSLPEGSEDFVVYCDASLREFGAVLM</sequence>
<evidence type="ECO:0000313" key="2">
    <source>
        <dbReference type="EMBL" id="GFC83593.1"/>
    </source>
</evidence>
<name>A0A699RCQ6_TANCI</name>
<dbReference type="GO" id="GO:0003964">
    <property type="term" value="F:RNA-directed DNA polymerase activity"/>
    <property type="evidence" value="ECO:0007669"/>
    <property type="project" value="UniProtKB-KW"/>
</dbReference>
<feature type="non-terminal residue" evidence="2">
    <location>
        <position position="1"/>
    </location>
</feature>
<keyword evidence="2" id="KW-0808">Transferase</keyword>
<protein>
    <submittedName>
        <fullName evidence="2">Putative reverse transcriptase domain-containing protein</fullName>
    </submittedName>
</protein>
<proteinExistence type="predicted"/>
<dbReference type="InterPro" id="IPR043502">
    <property type="entry name" value="DNA/RNA_pol_sf"/>
</dbReference>
<dbReference type="FunFam" id="3.30.70.270:FF:000020">
    <property type="entry name" value="Transposon Tf2-6 polyprotein-like Protein"/>
    <property type="match status" value="1"/>
</dbReference>
<keyword evidence="2" id="KW-0695">RNA-directed DNA polymerase</keyword>
<dbReference type="AlphaFoldDB" id="A0A699RCQ6"/>